<evidence type="ECO:0000256" key="5">
    <source>
        <dbReference type="ARBA" id="ARBA00023315"/>
    </source>
</evidence>
<dbReference type="SUPFAM" id="SSF51230">
    <property type="entry name" value="Single hybrid motif"/>
    <property type="match status" value="1"/>
</dbReference>
<dbReference type="SUPFAM" id="SSF47005">
    <property type="entry name" value="Peripheral subunit-binding domain of 2-oxo acid dehydrogenase complex"/>
    <property type="match status" value="1"/>
</dbReference>
<dbReference type="InterPro" id="IPR036625">
    <property type="entry name" value="E3-bd_dom_sf"/>
</dbReference>
<evidence type="ECO:0000256" key="4">
    <source>
        <dbReference type="ARBA" id="ARBA00022823"/>
    </source>
</evidence>
<dbReference type="PANTHER" id="PTHR43178">
    <property type="entry name" value="DIHYDROLIPOAMIDE ACETYLTRANSFERASE COMPONENT OF PYRUVATE DEHYDROGENASE COMPLEX"/>
    <property type="match status" value="1"/>
</dbReference>
<dbReference type="GO" id="GO:0005737">
    <property type="term" value="C:cytoplasm"/>
    <property type="evidence" value="ECO:0007669"/>
    <property type="project" value="TreeGrafter"/>
</dbReference>
<feature type="region of interest" description="Disordered" evidence="7">
    <location>
        <begin position="81"/>
        <end position="116"/>
    </location>
</feature>
<dbReference type="InterPro" id="IPR050743">
    <property type="entry name" value="2-oxoacid_DH_E2_comp"/>
</dbReference>
<comment type="similarity">
    <text evidence="2 6">Belongs to the 2-oxoacid dehydrogenase family.</text>
</comment>
<reference evidence="10" key="1">
    <citation type="journal article" date="2021" name="PeerJ">
        <title>Extensive microbial diversity within the chicken gut microbiome revealed by metagenomics and culture.</title>
        <authorList>
            <person name="Gilroy R."/>
            <person name="Ravi A."/>
            <person name="Getino M."/>
            <person name="Pursley I."/>
            <person name="Horton D.L."/>
            <person name="Alikhan N.F."/>
            <person name="Baker D."/>
            <person name="Gharbi K."/>
            <person name="Hall N."/>
            <person name="Watson M."/>
            <person name="Adriaenssens E.M."/>
            <person name="Foster-Nyarko E."/>
            <person name="Jarju S."/>
            <person name="Secka A."/>
            <person name="Antonio M."/>
            <person name="Oren A."/>
            <person name="Chaudhuri R.R."/>
            <person name="La Ragione R."/>
            <person name="Hildebrand F."/>
            <person name="Pallen M.J."/>
        </authorList>
    </citation>
    <scope>NUCLEOTIDE SEQUENCE</scope>
    <source>
        <strain evidence="10">CHK130-7132</strain>
    </source>
</reference>
<evidence type="ECO:0000256" key="6">
    <source>
        <dbReference type="RuleBase" id="RU003423"/>
    </source>
</evidence>
<dbReference type="PROSITE" id="PS51826">
    <property type="entry name" value="PSBD"/>
    <property type="match status" value="1"/>
</dbReference>
<dbReference type="EMBL" id="DWWC01000276">
    <property type="protein sequence ID" value="HJC70622.1"/>
    <property type="molecule type" value="Genomic_DNA"/>
</dbReference>
<evidence type="ECO:0000256" key="1">
    <source>
        <dbReference type="ARBA" id="ARBA00001938"/>
    </source>
</evidence>
<dbReference type="EC" id="2.3.1.-" evidence="6"/>
<dbReference type="InterPro" id="IPR004167">
    <property type="entry name" value="PSBD"/>
</dbReference>
<dbReference type="InterPro" id="IPR000089">
    <property type="entry name" value="Biotin_lipoyl"/>
</dbReference>
<dbReference type="Pfam" id="PF00198">
    <property type="entry name" value="2-oxoacid_dh"/>
    <property type="match status" value="2"/>
</dbReference>
<dbReference type="Pfam" id="PF00364">
    <property type="entry name" value="Biotin_lipoyl"/>
    <property type="match status" value="1"/>
</dbReference>
<dbReference type="InterPro" id="IPR023213">
    <property type="entry name" value="CAT-like_dom_sf"/>
</dbReference>
<dbReference type="InterPro" id="IPR001078">
    <property type="entry name" value="2-oxoacid_DH_actylTfrase"/>
</dbReference>
<gene>
    <name evidence="10" type="ORF">H9932_13235</name>
</gene>
<feature type="domain" description="Lipoyl-binding" evidence="8">
    <location>
        <begin position="1"/>
        <end position="76"/>
    </location>
</feature>
<protein>
    <recommendedName>
        <fullName evidence="6">Dihydrolipoamide acetyltransferase component of pyruvate dehydrogenase complex</fullName>
        <ecNumber evidence="6">2.3.1.-</ecNumber>
    </recommendedName>
</protein>
<comment type="caution">
    <text evidence="10">The sequence shown here is derived from an EMBL/GenBank/DDBJ whole genome shotgun (WGS) entry which is preliminary data.</text>
</comment>
<evidence type="ECO:0000256" key="2">
    <source>
        <dbReference type="ARBA" id="ARBA00007317"/>
    </source>
</evidence>
<dbReference type="Gene3D" id="2.40.50.100">
    <property type="match status" value="1"/>
</dbReference>
<evidence type="ECO:0000256" key="3">
    <source>
        <dbReference type="ARBA" id="ARBA00022679"/>
    </source>
</evidence>
<organism evidence="10 11">
    <name type="scientific">Candidatus Brachybacterium intestinipullorum</name>
    <dbReference type="NCBI Taxonomy" id="2838512"/>
    <lineage>
        <taxon>Bacteria</taxon>
        <taxon>Bacillati</taxon>
        <taxon>Actinomycetota</taxon>
        <taxon>Actinomycetes</taxon>
        <taxon>Micrococcales</taxon>
        <taxon>Dermabacteraceae</taxon>
        <taxon>Brachybacterium</taxon>
    </lineage>
</organism>
<reference evidence="10" key="2">
    <citation type="submission" date="2021-04" db="EMBL/GenBank/DDBJ databases">
        <authorList>
            <person name="Gilroy R."/>
        </authorList>
    </citation>
    <scope>NUCLEOTIDE SEQUENCE</scope>
    <source>
        <strain evidence="10">CHK130-7132</strain>
    </source>
</reference>
<feature type="domain" description="Peripheral subunit-binding (PSBD)" evidence="9">
    <location>
        <begin position="165"/>
        <end position="202"/>
    </location>
</feature>
<dbReference type="InterPro" id="IPR011053">
    <property type="entry name" value="Single_hybrid_motif"/>
</dbReference>
<feature type="compositionally biased region" description="Low complexity" evidence="7">
    <location>
        <begin position="86"/>
        <end position="99"/>
    </location>
</feature>
<keyword evidence="5 6" id="KW-0012">Acyltransferase</keyword>
<dbReference type="Gene3D" id="3.30.559.10">
    <property type="entry name" value="Chloramphenicol acetyltransferase-like domain"/>
    <property type="match status" value="1"/>
</dbReference>
<dbReference type="PROSITE" id="PS50968">
    <property type="entry name" value="BIOTINYL_LIPOYL"/>
    <property type="match status" value="1"/>
</dbReference>
<dbReference type="CDD" id="cd06849">
    <property type="entry name" value="lipoyl_domain"/>
    <property type="match status" value="1"/>
</dbReference>
<keyword evidence="4 6" id="KW-0450">Lipoyl</keyword>
<dbReference type="GO" id="GO:0031405">
    <property type="term" value="F:lipoic acid binding"/>
    <property type="evidence" value="ECO:0007669"/>
    <property type="project" value="TreeGrafter"/>
</dbReference>
<dbReference type="SUPFAM" id="SSF52777">
    <property type="entry name" value="CoA-dependent acyltransferases"/>
    <property type="match status" value="1"/>
</dbReference>
<feature type="region of interest" description="Disordered" evidence="7">
    <location>
        <begin position="129"/>
        <end position="167"/>
    </location>
</feature>
<evidence type="ECO:0000313" key="11">
    <source>
        <dbReference type="Proteomes" id="UP000823854"/>
    </source>
</evidence>
<dbReference type="GO" id="GO:0016407">
    <property type="term" value="F:acetyltransferase activity"/>
    <property type="evidence" value="ECO:0007669"/>
    <property type="project" value="TreeGrafter"/>
</dbReference>
<proteinExistence type="inferred from homology"/>
<accession>A0A9D2Q369</accession>
<dbReference type="Gene3D" id="4.10.320.10">
    <property type="entry name" value="E3-binding domain"/>
    <property type="match status" value="1"/>
</dbReference>
<evidence type="ECO:0000259" key="9">
    <source>
        <dbReference type="PROSITE" id="PS51826"/>
    </source>
</evidence>
<dbReference type="AlphaFoldDB" id="A0A9D2Q369"/>
<dbReference type="Proteomes" id="UP000823854">
    <property type="component" value="Unassembled WGS sequence"/>
</dbReference>
<evidence type="ECO:0000313" key="10">
    <source>
        <dbReference type="EMBL" id="HJC70622.1"/>
    </source>
</evidence>
<comment type="cofactor">
    <cofactor evidence="1 6">
        <name>(R)-lipoate</name>
        <dbReference type="ChEBI" id="CHEBI:83088"/>
    </cofactor>
</comment>
<keyword evidence="3 6" id="KW-0808">Transferase</keyword>
<sequence length="474" mass="49047">MSDFLLPDLGEGLTEATIVAWHVAVGDEVTRNQALAEVETAKALVELPSPRAGRISALHAAEGETLGVGAPLVGFAEADAADAEADAGPGAAPAEAASPEPEPEQEQEAASAAGAGEARLERQQVLVGYGPVLPGTGRPRRRARTFPTTPYERPASATGDGPTPRAMPPVRRRARDLGIDLDAVHGSGPGGRILRADVEAHAHGGGTAGRRDTGARGSRHVPVTGLRKQTARAMTESAFTAPHASVHVTIDVTDTLELLDRDGRAEHRTSFLAAVCRAILPAAARTPAANARYDAETGRIEVFDEVRLGIAVATERGLLVATLPRAGGTPTAATPSGATAPGTAQGPALTAAIAETAARAREGALSPEELTGSTLTVTNVGVFGVHGGTPILNPGQSTILALGALRTQPWEHRGGIALRTVVTLTLSFDHRVLDGAEASAFLMDIAETLADPATHIKDFFMFISYNYYVGQIVL</sequence>
<dbReference type="PANTHER" id="PTHR43178:SF5">
    <property type="entry name" value="LIPOAMIDE ACYLTRANSFERASE COMPONENT OF BRANCHED-CHAIN ALPHA-KETO ACID DEHYDROGENASE COMPLEX, MITOCHONDRIAL"/>
    <property type="match status" value="1"/>
</dbReference>
<dbReference type="Pfam" id="PF02817">
    <property type="entry name" value="E3_binding"/>
    <property type="match status" value="1"/>
</dbReference>
<name>A0A9D2Q369_9MICO</name>
<evidence type="ECO:0000259" key="8">
    <source>
        <dbReference type="PROSITE" id="PS50968"/>
    </source>
</evidence>
<evidence type="ECO:0000256" key="7">
    <source>
        <dbReference type="SAM" id="MobiDB-lite"/>
    </source>
</evidence>
<feature type="region of interest" description="Disordered" evidence="7">
    <location>
        <begin position="326"/>
        <end position="345"/>
    </location>
</feature>